<feature type="transmembrane region" description="Helical" evidence="8">
    <location>
        <begin position="313"/>
        <end position="334"/>
    </location>
</feature>
<keyword evidence="4" id="KW-0813">Transport</keyword>
<evidence type="ECO:0000256" key="6">
    <source>
        <dbReference type="ARBA" id="ARBA00022989"/>
    </source>
</evidence>
<comment type="similarity">
    <text evidence="3">Belongs to the major facilitator superfamily. TCR/Tet family.</text>
</comment>
<evidence type="ECO:0000256" key="2">
    <source>
        <dbReference type="ARBA" id="ARBA00004141"/>
    </source>
</evidence>
<feature type="transmembrane region" description="Helical" evidence="8">
    <location>
        <begin position="385"/>
        <end position="404"/>
    </location>
</feature>
<feature type="transmembrane region" description="Helical" evidence="8">
    <location>
        <begin position="84"/>
        <end position="103"/>
    </location>
</feature>
<dbReference type="InterPro" id="IPR005829">
    <property type="entry name" value="Sugar_transporter_CS"/>
</dbReference>
<dbReference type="Gene3D" id="1.20.1250.20">
    <property type="entry name" value="MFS general substrate transporter like domains"/>
    <property type="match status" value="1"/>
</dbReference>
<keyword evidence="7 8" id="KW-0472">Membrane</keyword>
<comment type="function">
    <text evidence="1">Resistance to tetracycline by an active tetracycline efflux. This is an energy-dependent process that decreases the accumulation of the antibiotic in whole cells. This protein functions as a metal-tetracycline/H(+) antiporter.</text>
</comment>
<feature type="transmembrane region" description="Helical" evidence="8">
    <location>
        <begin position="142"/>
        <end position="164"/>
    </location>
</feature>
<accession>A0A7Z2W0U1</accession>
<dbReference type="PRINTS" id="PR01035">
    <property type="entry name" value="TCRTETA"/>
</dbReference>
<feature type="transmembrane region" description="Helical" evidence="8">
    <location>
        <begin position="346"/>
        <end position="365"/>
    </location>
</feature>
<dbReference type="InterPro" id="IPR011701">
    <property type="entry name" value="MFS"/>
</dbReference>
<evidence type="ECO:0000256" key="5">
    <source>
        <dbReference type="ARBA" id="ARBA00022692"/>
    </source>
</evidence>
<dbReference type="RefSeq" id="WP_170204767.1">
    <property type="nucleotide sequence ID" value="NZ_CP051685.1"/>
</dbReference>
<organism evidence="10 11">
    <name type="scientific">Massilia forsythiae</name>
    <dbReference type="NCBI Taxonomy" id="2728020"/>
    <lineage>
        <taxon>Bacteria</taxon>
        <taxon>Pseudomonadati</taxon>
        <taxon>Pseudomonadota</taxon>
        <taxon>Betaproteobacteria</taxon>
        <taxon>Burkholderiales</taxon>
        <taxon>Oxalobacteraceae</taxon>
        <taxon>Telluria group</taxon>
        <taxon>Massilia</taxon>
    </lineage>
</organism>
<feature type="transmembrane region" description="Helical" evidence="8">
    <location>
        <begin position="225"/>
        <end position="247"/>
    </location>
</feature>
<keyword evidence="5 8" id="KW-0812">Transmembrane</keyword>
<protein>
    <submittedName>
        <fullName evidence="10">TCR/Tet family MFS transporter</fullName>
    </submittedName>
</protein>
<gene>
    <name evidence="10" type="ORF">HH212_23925</name>
</gene>
<dbReference type="Proteomes" id="UP000502415">
    <property type="component" value="Chromosome"/>
</dbReference>
<evidence type="ECO:0000256" key="1">
    <source>
        <dbReference type="ARBA" id="ARBA00003279"/>
    </source>
</evidence>
<feature type="transmembrane region" description="Helical" evidence="8">
    <location>
        <begin position="289"/>
        <end position="307"/>
    </location>
</feature>
<dbReference type="EMBL" id="CP051685">
    <property type="protein sequence ID" value="QJE02685.1"/>
    <property type="molecule type" value="Genomic_DNA"/>
</dbReference>
<sequence length="422" mass="44585">MDTSATLAKAPAGNLKFVLICVFIDLLGVGLIVPVLPALVGEYAHGREQQALWFGILAAVWALMQFLCMPVIGMASDRLGRRPVLLYSMAGMCAAFLSTALAPNLAWLFLGRVLGGASSASMAVASAYAADVSAPEERAKNFGKVGAAFGLGFICGPVLGGLLGNVGLHLPFYVAAALAAANFVYGAVAVPESLPAERRAPFRLARLNPFAALLRLLRRRDVRGLVAVYTLVSFAQMTLQATFVLYSSFRFGWTPRENGVALCCVGLTSFLVQARLLGPLIRRFGERRLALAGMSSGACAFLLYGLATRGWMLYAIILCNLLSFAVVPTLQGILSKDAAPREQGELMGSLQSIASLGLIVMPLVGTRILGAVGHLPPQDWRIGSSFYLCAAMQAAAILAAWRVLRPGAPATPAAPPPASHRL</sequence>
<proteinExistence type="inferred from homology"/>
<dbReference type="PANTHER" id="PTHR23504">
    <property type="entry name" value="MAJOR FACILITATOR SUPERFAMILY DOMAIN-CONTAINING PROTEIN 10"/>
    <property type="match status" value="1"/>
</dbReference>
<feature type="transmembrane region" description="Helical" evidence="8">
    <location>
        <begin position="17"/>
        <end position="40"/>
    </location>
</feature>
<dbReference type="InterPro" id="IPR020846">
    <property type="entry name" value="MFS_dom"/>
</dbReference>
<evidence type="ECO:0000256" key="8">
    <source>
        <dbReference type="SAM" id="Phobius"/>
    </source>
</evidence>
<name>A0A7Z2W0U1_9BURK</name>
<keyword evidence="6 8" id="KW-1133">Transmembrane helix</keyword>
<evidence type="ECO:0000259" key="9">
    <source>
        <dbReference type="PROSITE" id="PS50850"/>
    </source>
</evidence>
<evidence type="ECO:0000256" key="3">
    <source>
        <dbReference type="ARBA" id="ARBA00007520"/>
    </source>
</evidence>
<evidence type="ECO:0000313" key="11">
    <source>
        <dbReference type="Proteomes" id="UP000502415"/>
    </source>
</evidence>
<dbReference type="PROSITE" id="PS50850">
    <property type="entry name" value="MFS"/>
    <property type="match status" value="1"/>
</dbReference>
<dbReference type="Pfam" id="PF07690">
    <property type="entry name" value="MFS_1"/>
    <property type="match status" value="1"/>
</dbReference>
<dbReference type="AlphaFoldDB" id="A0A7Z2W0U1"/>
<dbReference type="PROSITE" id="PS00216">
    <property type="entry name" value="SUGAR_TRANSPORT_1"/>
    <property type="match status" value="1"/>
</dbReference>
<evidence type="ECO:0000313" key="10">
    <source>
        <dbReference type="EMBL" id="QJE02685.1"/>
    </source>
</evidence>
<dbReference type="GO" id="GO:0022857">
    <property type="term" value="F:transmembrane transporter activity"/>
    <property type="evidence" value="ECO:0007669"/>
    <property type="project" value="InterPro"/>
</dbReference>
<evidence type="ECO:0000256" key="7">
    <source>
        <dbReference type="ARBA" id="ARBA00023136"/>
    </source>
</evidence>
<dbReference type="SUPFAM" id="SSF103473">
    <property type="entry name" value="MFS general substrate transporter"/>
    <property type="match status" value="1"/>
</dbReference>
<feature type="transmembrane region" description="Helical" evidence="8">
    <location>
        <begin position="52"/>
        <end position="72"/>
    </location>
</feature>
<dbReference type="InterPro" id="IPR001958">
    <property type="entry name" value="Tet-R_TetA/multi-R_MdtG-like"/>
</dbReference>
<dbReference type="GO" id="GO:0016020">
    <property type="term" value="C:membrane"/>
    <property type="evidence" value="ECO:0007669"/>
    <property type="project" value="UniProtKB-SubCell"/>
</dbReference>
<feature type="transmembrane region" description="Helical" evidence="8">
    <location>
        <begin position="109"/>
        <end position="130"/>
    </location>
</feature>
<feature type="transmembrane region" description="Helical" evidence="8">
    <location>
        <begin position="170"/>
        <end position="190"/>
    </location>
</feature>
<dbReference type="KEGG" id="mfy:HH212_23925"/>
<feature type="domain" description="Major facilitator superfamily (MFS) profile" evidence="9">
    <location>
        <begin position="14"/>
        <end position="408"/>
    </location>
</feature>
<dbReference type="InterPro" id="IPR036259">
    <property type="entry name" value="MFS_trans_sf"/>
</dbReference>
<comment type="subcellular location">
    <subcellularLocation>
        <location evidence="2">Membrane</location>
        <topology evidence="2">Multi-pass membrane protein</topology>
    </subcellularLocation>
</comment>
<reference evidence="10 11" key="1">
    <citation type="submission" date="2020-04" db="EMBL/GenBank/DDBJ databases">
        <title>Genome sequencing of novel species.</title>
        <authorList>
            <person name="Heo J."/>
            <person name="Kim S.-J."/>
            <person name="Kim J.-S."/>
            <person name="Hong S.-B."/>
            <person name="Kwon S.-W."/>
        </authorList>
    </citation>
    <scope>NUCLEOTIDE SEQUENCE [LARGE SCALE GENOMIC DNA]</scope>
    <source>
        <strain evidence="10 11">GN2-R2</strain>
    </source>
</reference>
<evidence type="ECO:0000256" key="4">
    <source>
        <dbReference type="ARBA" id="ARBA00022448"/>
    </source>
</evidence>
<keyword evidence="11" id="KW-1185">Reference proteome</keyword>
<dbReference type="PANTHER" id="PTHR23504:SF15">
    <property type="entry name" value="MAJOR FACILITATOR SUPERFAMILY (MFS) PROFILE DOMAIN-CONTAINING PROTEIN"/>
    <property type="match status" value="1"/>
</dbReference>